<organism evidence="1 2">
    <name type="scientific">Pseudobacteroides cellulosolvens ATCC 35603 = DSM 2933</name>
    <dbReference type="NCBI Taxonomy" id="398512"/>
    <lineage>
        <taxon>Bacteria</taxon>
        <taxon>Bacillati</taxon>
        <taxon>Bacillota</taxon>
        <taxon>Clostridia</taxon>
        <taxon>Eubacteriales</taxon>
        <taxon>Oscillospiraceae</taxon>
        <taxon>Pseudobacteroides</taxon>
    </lineage>
</organism>
<keyword evidence="2" id="KW-1185">Reference proteome</keyword>
<proteinExistence type="predicted"/>
<evidence type="ECO:0000313" key="1">
    <source>
        <dbReference type="EMBL" id="KNY28631.1"/>
    </source>
</evidence>
<dbReference type="AlphaFoldDB" id="A0A0L6JS13"/>
<sequence length="141" mass="15873">MPDIRNCKRCGQIFNYVGKQICPDCLKVDEDDFKRVKEYLYKYPGTSMSKVSEDLEISMQKITRYLREGRLEIVGDEANMVLSCEGCGKSIRSGRFCDACSGGLAKDFQKTAAEINETIASSPTGNKGFEMRFLNKNAKNK</sequence>
<name>A0A0L6JS13_9FIRM</name>
<dbReference type="Proteomes" id="UP000036923">
    <property type="component" value="Unassembled WGS sequence"/>
</dbReference>
<comment type="caution">
    <text evidence="1">The sequence shown here is derived from an EMBL/GenBank/DDBJ whole genome shotgun (WGS) entry which is preliminary data.</text>
</comment>
<dbReference type="PATRIC" id="fig|398512.5.peg.4085"/>
<dbReference type="OrthoDB" id="1739831at2"/>
<dbReference type="RefSeq" id="WP_036936577.1">
    <property type="nucleotide sequence ID" value="NZ_JQKC01000002.1"/>
</dbReference>
<reference evidence="2" key="1">
    <citation type="submission" date="2015-07" db="EMBL/GenBank/DDBJ databases">
        <title>Near-Complete Genome Sequence of the Cellulolytic Bacterium Bacteroides (Pseudobacteroides) cellulosolvens ATCC 35603.</title>
        <authorList>
            <person name="Dassa B."/>
            <person name="Utturkar S.M."/>
            <person name="Klingeman D.M."/>
            <person name="Hurt R.A."/>
            <person name="Keller M."/>
            <person name="Xu J."/>
            <person name="Reddy Y.H.K."/>
            <person name="Borovok I."/>
            <person name="Grinberg I.R."/>
            <person name="Lamed R."/>
            <person name="Zhivin O."/>
            <person name="Bayer E.A."/>
            <person name="Brown S.D."/>
        </authorList>
    </citation>
    <scope>NUCLEOTIDE SEQUENCE [LARGE SCALE GENOMIC DNA]</scope>
    <source>
        <strain evidence="2">DSM 2933</strain>
    </source>
</reference>
<dbReference type="EMBL" id="LGTC01000001">
    <property type="protein sequence ID" value="KNY28631.1"/>
    <property type="molecule type" value="Genomic_DNA"/>
</dbReference>
<accession>A0A0L6JS13</accession>
<dbReference type="eggNOG" id="ENOG5032TKA">
    <property type="taxonomic scope" value="Bacteria"/>
</dbReference>
<evidence type="ECO:0000313" key="2">
    <source>
        <dbReference type="Proteomes" id="UP000036923"/>
    </source>
</evidence>
<evidence type="ECO:0008006" key="3">
    <source>
        <dbReference type="Google" id="ProtNLM"/>
    </source>
</evidence>
<dbReference type="STRING" id="398512.Bccel_3905"/>
<gene>
    <name evidence="1" type="ORF">Bccel_3905</name>
</gene>
<protein>
    <recommendedName>
        <fullName evidence="3">Flagellar operon protein TIGR03826</fullName>
    </recommendedName>
</protein>